<dbReference type="Proteomes" id="UP000607653">
    <property type="component" value="Unassembled WGS sequence"/>
</dbReference>
<accession>A0A823A1B5</accession>
<comment type="caution">
    <text evidence="1">The sequence shown here is derived from an EMBL/GenBank/DDBJ whole genome shotgun (WGS) entry which is preliminary data.</text>
</comment>
<evidence type="ECO:0000313" key="1">
    <source>
        <dbReference type="EMBL" id="DAD47958.1"/>
    </source>
</evidence>
<sequence>MVFVCFKELGDYGFKYLNMLFSVLFPVR</sequence>
<protein>
    <submittedName>
        <fullName evidence="1">Uncharacterized protein</fullName>
    </submittedName>
</protein>
<proteinExistence type="predicted"/>
<evidence type="ECO:0000313" key="3">
    <source>
        <dbReference type="Proteomes" id="UP000607653"/>
    </source>
</evidence>
<gene>
    <name evidence="1" type="ORF">HUJ06_017896</name>
    <name evidence="2" type="ORF">HUJ06_017902</name>
</gene>
<dbReference type="EMBL" id="DUZY01000008">
    <property type="protein sequence ID" value="DAD47965.1"/>
    <property type="molecule type" value="Genomic_DNA"/>
</dbReference>
<organism evidence="1 3">
    <name type="scientific">Nelumbo nucifera</name>
    <name type="common">Sacred lotus</name>
    <dbReference type="NCBI Taxonomy" id="4432"/>
    <lineage>
        <taxon>Eukaryota</taxon>
        <taxon>Viridiplantae</taxon>
        <taxon>Streptophyta</taxon>
        <taxon>Embryophyta</taxon>
        <taxon>Tracheophyta</taxon>
        <taxon>Spermatophyta</taxon>
        <taxon>Magnoliopsida</taxon>
        <taxon>Proteales</taxon>
        <taxon>Nelumbonaceae</taxon>
        <taxon>Nelumbo</taxon>
    </lineage>
</organism>
<reference evidence="1 3" key="1">
    <citation type="journal article" date="2020" name="Mol. Biol. Evol.">
        <title>Distinct Expression and Methylation Patterns for Genes with Different Fates following a Single Whole-Genome Duplication in Flowering Plants.</title>
        <authorList>
            <person name="Shi T."/>
            <person name="Rahmani R.S."/>
            <person name="Gugger P.F."/>
            <person name="Wang M."/>
            <person name="Li H."/>
            <person name="Zhang Y."/>
            <person name="Li Z."/>
            <person name="Wang Q."/>
            <person name="Van de Peer Y."/>
            <person name="Marchal K."/>
            <person name="Chen J."/>
        </authorList>
    </citation>
    <scope>NUCLEOTIDE SEQUENCE [LARGE SCALE GENOMIC DNA]</scope>
    <source>
        <tissue evidence="1">Leaf</tissue>
    </source>
</reference>
<name>A0A823A1B5_NELNU</name>
<keyword evidence="3" id="KW-1185">Reference proteome</keyword>
<evidence type="ECO:0000313" key="2">
    <source>
        <dbReference type="EMBL" id="DAD47965.1"/>
    </source>
</evidence>
<dbReference type="AlphaFoldDB" id="A0A823A1B5"/>
<dbReference type="EMBL" id="DUZY01000008">
    <property type="protein sequence ID" value="DAD47958.1"/>
    <property type="molecule type" value="Genomic_DNA"/>
</dbReference>